<feature type="region of interest" description="Disordered" evidence="1">
    <location>
        <begin position="329"/>
        <end position="379"/>
    </location>
</feature>
<organism evidence="2 3">
    <name type="scientific">Penaeus vannamei</name>
    <name type="common">Whiteleg shrimp</name>
    <name type="synonym">Litopenaeus vannamei</name>
    <dbReference type="NCBI Taxonomy" id="6689"/>
    <lineage>
        <taxon>Eukaryota</taxon>
        <taxon>Metazoa</taxon>
        <taxon>Ecdysozoa</taxon>
        <taxon>Arthropoda</taxon>
        <taxon>Crustacea</taxon>
        <taxon>Multicrustacea</taxon>
        <taxon>Malacostraca</taxon>
        <taxon>Eumalacostraca</taxon>
        <taxon>Eucarida</taxon>
        <taxon>Decapoda</taxon>
        <taxon>Dendrobranchiata</taxon>
        <taxon>Penaeoidea</taxon>
        <taxon>Penaeidae</taxon>
        <taxon>Penaeus</taxon>
    </lineage>
</organism>
<reference evidence="2 3" key="2">
    <citation type="submission" date="2019-01" db="EMBL/GenBank/DDBJ databases">
        <title>The decoding of complex shrimp genome reveals the adaptation for benthos swimmer, frequently molting mechanism and breeding impact on genome.</title>
        <authorList>
            <person name="Sun Y."/>
            <person name="Gao Y."/>
            <person name="Yu Y."/>
        </authorList>
    </citation>
    <scope>NUCLEOTIDE SEQUENCE [LARGE SCALE GENOMIC DNA]</scope>
    <source>
        <tissue evidence="2">Muscle</tissue>
    </source>
</reference>
<feature type="compositionally biased region" description="Polar residues" evidence="1">
    <location>
        <begin position="143"/>
        <end position="159"/>
    </location>
</feature>
<gene>
    <name evidence="2" type="ORF">C7M84_004674</name>
</gene>
<dbReference type="AlphaFoldDB" id="A0A3R7M9K6"/>
<proteinExistence type="predicted"/>
<protein>
    <submittedName>
        <fullName evidence="2">Uncharacterized protein</fullName>
    </submittedName>
</protein>
<reference evidence="2 3" key="1">
    <citation type="submission" date="2018-04" db="EMBL/GenBank/DDBJ databases">
        <authorList>
            <person name="Zhang X."/>
            <person name="Yuan J."/>
            <person name="Li F."/>
            <person name="Xiang J."/>
        </authorList>
    </citation>
    <scope>NUCLEOTIDE SEQUENCE [LARGE SCALE GENOMIC DNA]</scope>
    <source>
        <tissue evidence="2">Muscle</tissue>
    </source>
</reference>
<evidence type="ECO:0000313" key="3">
    <source>
        <dbReference type="Proteomes" id="UP000283509"/>
    </source>
</evidence>
<name>A0A3R7M9K6_PENVA</name>
<feature type="compositionally biased region" description="Low complexity" evidence="1">
    <location>
        <begin position="337"/>
        <end position="364"/>
    </location>
</feature>
<evidence type="ECO:0000313" key="2">
    <source>
        <dbReference type="EMBL" id="ROT76717.1"/>
    </source>
</evidence>
<accession>A0A3R7M9K6</accession>
<feature type="region of interest" description="Disordered" evidence="1">
    <location>
        <begin position="246"/>
        <end position="292"/>
    </location>
</feature>
<evidence type="ECO:0000256" key="1">
    <source>
        <dbReference type="SAM" id="MobiDB-lite"/>
    </source>
</evidence>
<feature type="compositionally biased region" description="Pro residues" evidence="1">
    <location>
        <begin position="120"/>
        <end position="139"/>
    </location>
</feature>
<feature type="region of interest" description="Disordered" evidence="1">
    <location>
        <begin position="109"/>
        <end position="163"/>
    </location>
</feature>
<feature type="compositionally biased region" description="Pro residues" evidence="1">
    <location>
        <begin position="279"/>
        <end position="292"/>
    </location>
</feature>
<dbReference type="EMBL" id="QCYY01001616">
    <property type="protein sequence ID" value="ROT76717.1"/>
    <property type="molecule type" value="Genomic_DNA"/>
</dbReference>
<keyword evidence="3" id="KW-1185">Reference proteome</keyword>
<dbReference type="Proteomes" id="UP000283509">
    <property type="component" value="Unassembled WGS sequence"/>
</dbReference>
<sequence length="379" mass="41650">MFQQGEQQKTQLIPEHLPFPRPILRDAASELPLKGRSVDLTQPVASSFRLLEGPALARLDRCGGSGEHRLPAVQFNYTAKNLTTTCQNLTPDSTQPLPKLTPDNNLCKNHPPNCQTKLTPPKPRLTQPPPHPALTPTPQPQTNHIPTQTTTPRSPFNQQHHSHDRPMLWCPGLGNARAVLSGVIGCSFDKITQTNQRDTYTPTYDAHTWSPGARGETDSIVCIRLGKGNGSAHMPARTRTLTQARGLHRGDQSPPPYLTCFPPSLAPPPSPDLKTNSPPTCPTLPRLTPPSPHPTRIPFLAYLLPPAYPNPPYYPQLVPYSPPTFSSPRAPPPPYITPTSSPYPHHLLPLTSPHSSHYLSPLPRHLMRLSPPQPPPPLT</sequence>
<comment type="caution">
    <text evidence="2">The sequence shown here is derived from an EMBL/GenBank/DDBJ whole genome shotgun (WGS) entry which is preliminary data.</text>
</comment>